<gene>
    <name evidence="1" type="ORF">LEP1GSC081_0037</name>
</gene>
<comment type="caution">
    <text evidence="1">The sequence shown here is derived from an EMBL/GenBank/DDBJ whole genome shotgun (WGS) entry which is preliminary data.</text>
</comment>
<sequence>MTISLKIQRKQPIAFLLVLFCSILVSAEIVAHPPCGDFLKLHNKKPKYLEFIQCKKTQNAQIPTLQATYRVKGKYASGVEKYLIDMFGMQPLQKICCIWETMPNLEGKRYGSLKSGWKFYYSIDMGAENQPDVEKREDWSKIDWFYVTVELPLESP</sequence>
<name>A0A0E2AX40_9LEPT</name>
<evidence type="ECO:0000313" key="1">
    <source>
        <dbReference type="EMBL" id="EKO13466.1"/>
    </source>
</evidence>
<dbReference type="InterPro" id="IPR032537">
    <property type="entry name" value="DUF4952"/>
</dbReference>
<organism evidence="1 2">
    <name type="scientific">Leptospira kirschneri str. H1</name>
    <dbReference type="NCBI Taxonomy" id="1049966"/>
    <lineage>
        <taxon>Bacteria</taxon>
        <taxon>Pseudomonadati</taxon>
        <taxon>Spirochaetota</taxon>
        <taxon>Spirochaetia</taxon>
        <taxon>Leptospirales</taxon>
        <taxon>Leptospiraceae</taxon>
        <taxon>Leptospira</taxon>
    </lineage>
</organism>
<dbReference type="AlphaFoldDB" id="A0A0E2AX40"/>
<proteinExistence type="predicted"/>
<evidence type="ECO:0008006" key="3">
    <source>
        <dbReference type="Google" id="ProtNLM"/>
    </source>
</evidence>
<reference evidence="1 2" key="1">
    <citation type="submission" date="2012-10" db="EMBL/GenBank/DDBJ databases">
        <authorList>
            <person name="Harkins D.M."/>
            <person name="Durkin A.S."/>
            <person name="Brinkac L.M."/>
            <person name="Selengut J.D."/>
            <person name="Sanka R."/>
            <person name="DePew J."/>
            <person name="Purushe J."/>
            <person name="Peacock S.J."/>
            <person name="Thaipadungpanit J."/>
            <person name="Wuthiekanun V.W."/>
            <person name="Day N.P."/>
            <person name="Vinetz J.M."/>
            <person name="Sutton G.G."/>
            <person name="Nelson W.C."/>
            <person name="Fouts D.E."/>
        </authorList>
    </citation>
    <scope>NUCLEOTIDE SEQUENCE [LARGE SCALE GENOMIC DNA]</scope>
    <source>
        <strain evidence="1 2">H1</strain>
    </source>
</reference>
<dbReference type="Proteomes" id="UP000006253">
    <property type="component" value="Unassembled WGS sequence"/>
</dbReference>
<evidence type="ECO:0000313" key="2">
    <source>
        <dbReference type="Proteomes" id="UP000006253"/>
    </source>
</evidence>
<accession>A0A0E2AX40</accession>
<protein>
    <recommendedName>
        <fullName evidence="3">DUF4952 domain-containing protein</fullName>
    </recommendedName>
</protein>
<dbReference type="RefSeq" id="WP_000155902.1">
    <property type="nucleotide sequence ID" value="NZ_AHMY02000069.1"/>
</dbReference>
<dbReference type="EMBL" id="AHMY02000069">
    <property type="protein sequence ID" value="EKO13466.1"/>
    <property type="molecule type" value="Genomic_DNA"/>
</dbReference>
<dbReference type="Pfam" id="PF16310">
    <property type="entry name" value="DUF4952"/>
    <property type="match status" value="1"/>
</dbReference>